<evidence type="ECO:0000313" key="7">
    <source>
        <dbReference type="Proteomes" id="UP000232673"/>
    </source>
</evidence>
<dbReference type="InterPro" id="IPR036477">
    <property type="entry name" value="Formyl_transf_N_sf"/>
</dbReference>
<dbReference type="Pfam" id="PF00551">
    <property type="entry name" value="Formyl_trans_N"/>
    <property type="match status" value="1"/>
</dbReference>
<dbReference type="PANTHER" id="PTHR43369">
    <property type="entry name" value="PHOSPHORIBOSYLGLYCINAMIDE FORMYLTRANSFERASE"/>
    <property type="match status" value="1"/>
</dbReference>
<dbReference type="EMBL" id="LKTS01000002">
    <property type="protein sequence ID" value="PKD21126.1"/>
    <property type="molecule type" value="Genomic_DNA"/>
</dbReference>
<protein>
    <recommendedName>
        <fullName evidence="2">phosphoribosylglycinamide formyltransferase 1</fullName>
        <ecNumber evidence="2">2.1.2.2</ecNumber>
    </recommendedName>
</protein>
<keyword evidence="4" id="KW-0658">Purine biosynthesis</keyword>
<evidence type="ECO:0000256" key="3">
    <source>
        <dbReference type="ARBA" id="ARBA00022679"/>
    </source>
</evidence>
<keyword evidence="7" id="KW-1185">Reference proteome</keyword>
<dbReference type="InterPro" id="IPR002376">
    <property type="entry name" value="Formyl_transf_N"/>
</dbReference>
<dbReference type="GO" id="GO:0005829">
    <property type="term" value="C:cytosol"/>
    <property type="evidence" value="ECO:0007669"/>
    <property type="project" value="TreeGrafter"/>
</dbReference>
<keyword evidence="3" id="KW-0808">Transferase</keyword>
<organism evidence="6 7">
    <name type="scientific">Salegentibacter salinarum</name>
    <dbReference type="NCBI Taxonomy" id="447422"/>
    <lineage>
        <taxon>Bacteria</taxon>
        <taxon>Pseudomonadati</taxon>
        <taxon>Bacteroidota</taxon>
        <taxon>Flavobacteriia</taxon>
        <taxon>Flavobacteriales</taxon>
        <taxon>Flavobacteriaceae</taxon>
        <taxon>Salegentibacter</taxon>
    </lineage>
</organism>
<evidence type="ECO:0000256" key="2">
    <source>
        <dbReference type="ARBA" id="ARBA00012254"/>
    </source>
</evidence>
<dbReference type="Gene3D" id="3.40.50.170">
    <property type="entry name" value="Formyl transferase, N-terminal domain"/>
    <property type="match status" value="1"/>
</dbReference>
<dbReference type="GO" id="GO:0006189">
    <property type="term" value="P:'de novo' IMP biosynthetic process"/>
    <property type="evidence" value="ECO:0007669"/>
    <property type="project" value="TreeGrafter"/>
</dbReference>
<evidence type="ECO:0000259" key="5">
    <source>
        <dbReference type="Pfam" id="PF00551"/>
    </source>
</evidence>
<dbReference type="GO" id="GO:0004644">
    <property type="term" value="F:phosphoribosylglycinamide formyltransferase activity"/>
    <property type="evidence" value="ECO:0007669"/>
    <property type="project" value="UniProtKB-EC"/>
</dbReference>
<gene>
    <name evidence="6" type="ORF">APR41_11975</name>
</gene>
<evidence type="ECO:0000256" key="1">
    <source>
        <dbReference type="ARBA" id="ARBA00005054"/>
    </source>
</evidence>
<evidence type="ECO:0000256" key="4">
    <source>
        <dbReference type="ARBA" id="ARBA00022755"/>
    </source>
</evidence>
<reference evidence="6 7" key="1">
    <citation type="submission" date="2015-10" db="EMBL/GenBank/DDBJ databases">
        <title>Draft genome sequence of Salegentibacter salinarum KCTC 12975.</title>
        <authorList>
            <person name="Lin W."/>
            <person name="Zheng Q."/>
        </authorList>
    </citation>
    <scope>NUCLEOTIDE SEQUENCE [LARGE SCALE GENOMIC DNA]</scope>
    <source>
        <strain evidence="6 7">KCTC 12975</strain>
    </source>
</reference>
<dbReference type="PANTHER" id="PTHR43369:SF2">
    <property type="entry name" value="PHOSPHORIBOSYLGLYCINAMIDE FORMYLTRANSFERASE"/>
    <property type="match status" value="1"/>
</dbReference>
<feature type="domain" description="Formyl transferase N-terminal" evidence="5">
    <location>
        <begin position="2"/>
        <end position="202"/>
    </location>
</feature>
<dbReference type="OrthoDB" id="9802815at2"/>
<proteinExistence type="predicted"/>
<comment type="pathway">
    <text evidence="1">Purine metabolism; IMP biosynthesis via de novo pathway; N(2)-formyl-N(1)-(5-phospho-D-ribosyl)glycinamide from N(1)-(5-phospho-D-ribosyl)glycinamide (10-formyl THF route): step 1/1.</text>
</comment>
<dbReference type="AlphaFoldDB" id="A0A2N0U2I5"/>
<dbReference type="STRING" id="447422.SAMN05660903_02442"/>
<dbReference type="Proteomes" id="UP000232673">
    <property type="component" value="Unassembled WGS sequence"/>
</dbReference>
<comment type="caution">
    <text evidence="6">The sequence shown here is derived from an EMBL/GenBank/DDBJ whole genome shotgun (WGS) entry which is preliminary data.</text>
</comment>
<name>A0A2N0U2I5_9FLAO</name>
<sequence>MKIALLTSDNLRHKYIAHCVAKQLDLKLIITEKKSPTITATDSLREEDAEFIKNHFLKRKNSEKDYFGDYTNFPIKSNLLEIDHGSINSKKVKAEIEKAEVDYILLFGTSIIKKELLNKYSGLIINLHLGLSPYYRGSATNLFPFYYKEPECIGGTIHLASTEVDRGDILHQFRPAISKGDTLHDIGNKTIIKGGKLLPKVLEEYSTTKIQIIEQQGEGRLCKIKNLTPEKLRIIYHYIEQGLIEDYLRDKKSRDEAFKIFQQDLQT</sequence>
<dbReference type="SUPFAM" id="SSF53328">
    <property type="entry name" value="Formyltransferase"/>
    <property type="match status" value="1"/>
</dbReference>
<accession>A0A2N0U2I5</accession>
<dbReference type="RefSeq" id="WP_079713484.1">
    <property type="nucleotide sequence ID" value="NZ_FUZC01000009.1"/>
</dbReference>
<evidence type="ECO:0000313" key="6">
    <source>
        <dbReference type="EMBL" id="PKD21126.1"/>
    </source>
</evidence>
<dbReference type="EC" id="2.1.2.2" evidence="2"/>